<dbReference type="PROSITE" id="PS51257">
    <property type="entry name" value="PROKAR_LIPOPROTEIN"/>
    <property type="match status" value="1"/>
</dbReference>
<evidence type="ECO:0000313" key="3">
    <source>
        <dbReference type="Proteomes" id="UP000003039"/>
    </source>
</evidence>
<reference evidence="2 3" key="1">
    <citation type="journal article" date="2004" name="Appl. Environ. Microbiol.">
        <title>Mineralization of individual congeners of linear alkylbenzenesulfonate by defined pairs of heterotrophic bacteria.</title>
        <authorList>
            <person name="Schleheck D."/>
            <person name="Knepper T.P."/>
            <person name="Fischer K."/>
            <person name="Cook A.M."/>
        </authorList>
    </citation>
    <scope>NUCLEOTIDE SEQUENCE [LARGE SCALE GENOMIC DNA]</scope>
    <source>
        <strain evidence="3">DSM 14576 / KF-1</strain>
    </source>
</reference>
<organism evidence="2 3">
    <name type="scientific">Comamonas testosteroni (strain DSM 14576 / KF-1)</name>
    <name type="common">Pseudomonas testosteroni</name>
    <dbReference type="NCBI Taxonomy" id="399795"/>
    <lineage>
        <taxon>Bacteria</taxon>
        <taxon>Pseudomonadati</taxon>
        <taxon>Pseudomonadota</taxon>
        <taxon>Betaproteobacteria</taxon>
        <taxon>Burkholderiales</taxon>
        <taxon>Comamonadaceae</taxon>
        <taxon>Comamonas</taxon>
    </lineage>
</organism>
<proteinExistence type="predicted"/>
<evidence type="ECO:0008006" key="4">
    <source>
        <dbReference type="Google" id="ProtNLM"/>
    </source>
</evidence>
<evidence type="ECO:0000256" key="1">
    <source>
        <dbReference type="SAM" id="SignalP"/>
    </source>
</evidence>
<dbReference type="Proteomes" id="UP000003039">
    <property type="component" value="Unassembled WGS sequence"/>
</dbReference>
<accession>B7WUM9</accession>
<gene>
    <name evidence="2" type="ORF">CtesDRAFT_PD2488</name>
</gene>
<dbReference type="RefSeq" id="WP_003055260.1">
    <property type="nucleotide sequence ID" value="NZ_AAUJ02000001.1"/>
</dbReference>
<dbReference type="EMBL" id="AAUJ02000001">
    <property type="protein sequence ID" value="EED67542.1"/>
    <property type="molecule type" value="Genomic_DNA"/>
</dbReference>
<feature type="signal peptide" evidence="1">
    <location>
        <begin position="1"/>
        <end position="19"/>
    </location>
</feature>
<sequence precursor="true">MKKYLFITSVILLSACGQATPPSLEKTDAKAIAEFNNKYKPNEYVKFSIIKKERIEITPSDSDKYIYNVKYRIAFQQDFDYYKNLMDRVRENEEILDPHGAYKQLAGVNRNPFNDGVRIIASAANLFSSKEAREIIQTVELNEKFLKENEDLAQSLYKGCKSCVDYINQSQDDKDYQSLKKIALAHAILSFIKDKTYQIPPSGIDEETIVFQIENNN</sequence>
<protein>
    <recommendedName>
        <fullName evidence="4">Lipoprotein</fullName>
    </recommendedName>
</protein>
<evidence type="ECO:0000313" key="2">
    <source>
        <dbReference type="EMBL" id="EED67542.1"/>
    </source>
</evidence>
<dbReference type="AlphaFoldDB" id="B7WUM9"/>
<keyword evidence="1" id="KW-0732">Signal</keyword>
<feature type="chain" id="PRO_5002865806" description="Lipoprotein" evidence="1">
    <location>
        <begin position="20"/>
        <end position="217"/>
    </location>
</feature>
<name>B7WUM9_COMTK</name>
<comment type="caution">
    <text evidence="2">The sequence shown here is derived from an EMBL/GenBank/DDBJ whole genome shotgun (WGS) entry which is preliminary data.</text>
</comment>